<protein>
    <submittedName>
        <fullName evidence="2">Membrane protein YfhO</fullName>
    </submittedName>
</protein>
<organism evidence="2 3">
    <name type="scientific">Algoriella xinjiangensis</name>
    <dbReference type="NCBI Taxonomy" id="684065"/>
    <lineage>
        <taxon>Bacteria</taxon>
        <taxon>Pseudomonadati</taxon>
        <taxon>Bacteroidota</taxon>
        <taxon>Flavobacteriia</taxon>
        <taxon>Flavobacteriales</taxon>
        <taxon>Weeksellaceae</taxon>
        <taxon>Algoriella</taxon>
    </lineage>
</organism>
<evidence type="ECO:0000313" key="3">
    <source>
        <dbReference type="Proteomes" id="UP000199149"/>
    </source>
</evidence>
<feature type="transmembrane region" description="Helical" evidence="1">
    <location>
        <begin position="844"/>
        <end position="865"/>
    </location>
</feature>
<keyword evidence="3" id="KW-1185">Reference proteome</keyword>
<feature type="transmembrane region" description="Helical" evidence="1">
    <location>
        <begin position="191"/>
        <end position="210"/>
    </location>
</feature>
<dbReference type="PANTHER" id="PTHR38454">
    <property type="entry name" value="INTEGRAL MEMBRANE PROTEIN-RELATED"/>
    <property type="match status" value="1"/>
</dbReference>
<dbReference type="OrthoDB" id="9772884at2"/>
<dbReference type="PANTHER" id="PTHR38454:SF1">
    <property type="entry name" value="INTEGRAL MEMBRANE PROTEIN"/>
    <property type="match status" value="1"/>
</dbReference>
<feature type="transmembrane region" description="Helical" evidence="1">
    <location>
        <begin position="412"/>
        <end position="435"/>
    </location>
</feature>
<feature type="transmembrane region" description="Helical" evidence="1">
    <location>
        <begin position="447"/>
        <end position="470"/>
    </location>
</feature>
<accession>A0A1I4VM38</accession>
<dbReference type="STRING" id="684065.SAMN05421738_105210"/>
<keyword evidence="1" id="KW-0812">Transmembrane</keyword>
<feature type="transmembrane region" description="Helical" evidence="1">
    <location>
        <begin position="546"/>
        <end position="565"/>
    </location>
</feature>
<gene>
    <name evidence="2" type="ORF">SAMN05421738_105210</name>
</gene>
<keyword evidence="1" id="KW-1133">Transmembrane helix</keyword>
<dbReference type="InterPro" id="IPR018580">
    <property type="entry name" value="Uncharacterised_YfhO"/>
</dbReference>
<dbReference type="AlphaFoldDB" id="A0A1I4VM38"/>
<sequence length="881" mass="99011">MKNKKNLLYVLVSLLLFVVIALVYCAPVLSGKSVIQPDIVNYKGSAQEMLTYQDKTGENVYWSDAMFGGMPTYQTGAKYSFDVIKTIDGAFRFLPRPADYIFLLFTGFFILGLTVFKNWKYALVGSIFFAFGSYYFELIAAGHNGKLHTIGYFAPLIAGILLLYRKKYISGFVLTTLFMGLQLQANHIQMTFYLFLAMLVFAIVQFFDSLKKKELPDFLKSSALVVVAVIIAAGLNANRLLSTYEYSKETTRGKSEMTLLKKNSNGLDHDYITQWSYGKLETLNLFIPNLMGGGSQTNPDDLKNYTSKLQDTQYSLGNDEFNQQVYQAIANQPRSAYWGDQPGTSGPAYQGAVVVFLFIIGLFMVRGKYATYKKWLLGATLLSIILAWGKNLPFITNLFIDYFPMYDKFRAVSSILVIAEFTMPFLAILTLYYFFNSEESEEFKKKVLYFAGGGTVAVLIIFYLFGGMLFPFATESDKMMSEQFLGAIQQANPNAVGFWDGMIKQLDEALIEDRIQMFKSDTLRTLIFVLLTLGFLLAYQLKYIKNATIVVLTIGALALIDGMTVNKRYLNEDNFVSKYIVDNPFPTELSPRLETEATNNNHVAQIAYKIPLNKMLSEISKQDKSHFRVYNTVLSTFNEAGTSYFVPSIGGYHAAKLGKYQDVVDIYFSQDPRLKQYGVKDETGLINVLNMMNTKYIIHGDVTQPEVQKNPTALGSAWFTSAIKWTENANDEILAINSTPINNTVILRKDLVADKNLKIAADSTATIQLVDYSPMKMTYKSKSNTDQIAVFSEIYYPHGWTATIDGKEVPIEKANYVLRAVPVSKGEHTIIFEFKPQVIATGNMITIIANILLLIVVAGGIYLSYKKCSKKDDSTLATEKA</sequence>
<feature type="transmembrane region" description="Helical" evidence="1">
    <location>
        <begin position="100"/>
        <end position="116"/>
    </location>
</feature>
<reference evidence="3" key="1">
    <citation type="submission" date="2016-10" db="EMBL/GenBank/DDBJ databases">
        <authorList>
            <person name="Varghese N."/>
            <person name="Submissions S."/>
        </authorList>
    </citation>
    <scope>NUCLEOTIDE SEQUENCE [LARGE SCALE GENOMIC DNA]</scope>
    <source>
        <strain evidence="3">XJ109</strain>
    </source>
</reference>
<feature type="transmembrane region" description="Helical" evidence="1">
    <location>
        <begin position="522"/>
        <end position="539"/>
    </location>
</feature>
<feature type="transmembrane region" description="Helical" evidence="1">
    <location>
        <begin position="377"/>
        <end position="400"/>
    </location>
</feature>
<proteinExistence type="predicted"/>
<dbReference type="Proteomes" id="UP000199149">
    <property type="component" value="Unassembled WGS sequence"/>
</dbReference>
<dbReference type="Pfam" id="PF09586">
    <property type="entry name" value="YfhO"/>
    <property type="match status" value="1"/>
</dbReference>
<feature type="transmembrane region" description="Helical" evidence="1">
    <location>
        <begin position="147"/>
        <end position="164"/>
    </location>
</feature>
<keyword evidence="1" id="KW-0472">Membrane</keyword>
<evidence type="ECO:0000256" key="1">
    <source>
        <dbReference type="SAM" id="Phobius"/>
    </source>
</evidence>
<feature type="transmembrane region" description="Helical" evidence="1">
    <location>
        <begin position="121"/>
        <end position="141"/>
    </location>
</feature>
<dbReference type="RefSeq" id="WP_092907676.1">
    <property type="nucleotide sequence ID" value="NZ_FOUZ01000005.1"/>
</dbReference>
<name>A0A1I4VM38_9FLAO</name>
<evidence type="ECO:0000313" key="2">
    <source>
        <dbReference type="EMBL" id="SFN02314.1"/>
    </source>
</evidence>
<dbReference type="EMBL" id="FOUZ01000005">
    <property type="protein sequence ID" value="SFN02314.1"/>
    <property type="molecule type" value="Genomic_DNA"/>
</dbReference>
<feature type="transmembrane region" description="Helical" evidence="1">
    <location>
        <begin position="222"/>
        <end position="241"/>
    </location>
</feature>